<sequence length="119" mass="13323">MKKYIFALMFSVFTLGLQAQSVHKGEIAVGDILEVGKPESSQYAHIEFPKPNFIIKRGGLANYKRVEGNKVVVTSVKEKKDGSLRIKIKKTDGSRFFGSHWQVAANVKEALESGELRRI</sequence>
<feature type="signal peptide" evidence="1">
    <location>
        <begin position="1"/>
        <end position="19"/>
    </location>
</feature>
<gene>
    <name evidence="2" type="ORF">DN53_14510</name>
</gene>
<name>A0A444VKU9_9FLAO</name>
<organism evidence="2 3">
    <name type="scientific">Flagellimonas olearia</name>
    <dbReference type="NCBI Taxonomy" id="552546"/>
    <lineage>
        <taxon>Bacteria</taxon>
        <taxon>Pseudomonadati</taxon>
        <taxon>Bacteroidota</taxon>
        <taxon>Flavobacteriia</taxon>
        <taxon>Flavobacteriales</taxon>
        <taxon>Flavobacteriaceae</taxon>
        <taxon>Flagellimonas</taxon>
    </lineage>
</organism>
<accession>A0A444VKU9</accession>
<evidence type="ECO:0000313" key="2">
    <source>
        <dbReference type="EMBL" id="RYC51405.1"/>
    </source>
</evidence>
<protein>
    <recommendedName>
        <fullName evidence="4">Dihydroorotase</fullName>
    </recommendedName>
</protein>
<reference evidence="2 3" key="1">
    <citation type="submission" date="2014-04" db="EMBL/GenBank/DDBJ databases">
        <title>Whole genome of Muricauda olearia.</title>
        <authorList>
            <person name="Zhang X.-H."/>
            <person name="Tang K."/>
        </authorList>
    </citation>
    <scope>NUCLEOTIDE SEQUENCE [LARGE SCALE GENOMIC DNA]</scope>
    <source>
        <strain evidence="2 3">Th120</strain>
    </source>
</reference>
<feature type="chain" id="PRO_5019068372" description="Dihydroorotase" evidence="1">
    <location>
        <begin position="20"/>
        <end position="119"/>
    </location>
</feature>
<evidence type="ECO:0000313" key="3">
    <source>
        <dbReference type="Proteomes" id="UP000290261"/>
    </source>
</evidence>
<keyword evidence="1" id="KW-0732">Signal</keyword>
<evidence type="ECO:0008006" key="4">
    <source>
        <dbReference type="Google" id="ProtNLM"/>
    </source>
</evidence>
<dbReference type="EMBL" id="JJMP01000006">
    <property type="protein sequence ID" value="RYC51405.1"/>
    <property type="molecule type" value="Genomic_DNA"/>
</dbReference>
<proteinExistence type="predicted"/>
<dbReference type="RefSeq" id="WP_165357401.1">
    <property type="nucleotide sequence ID" value="NZ_ML142910.1"/>
</dbReference>
<keyword evidence="3" id="KW-1185">Reference proteome</keyword>
<comment type="caution">
    <text evidence="2">The sequence shown here is derived from an EMBL/GenBank/DDBJ whole genome shotgun (WGS) entry which is preliminary data.</text>
</comment>
<dbReference type="Proteomes" id="UP000290261">
    <property type="component" value="Unassembled WGS sequence"/>
</dbReference>
<evidence type="ECO:0000256" key="1">
    <source>
        <dbReference type="SAM" id="SignalP"/>
    </source>
</evidence>
<dbReference type="AlphaFoldDB" id="A0A444VKU9"/>